<evidence type="ECO:0000313" key="3">
    <source>
        <dbReference type="WBParaSite" id="HPBE_0002503701-mRNA-1"/>
    </source>
</evidence>
<keyword evidence="2" id="KW-1185">Reference proteome</keyword>
<accession>A0A183GQR7</accession>
<reference evidence="3" key="2">
    <citation type="submission" date="2019-09" db="UniProtKB">
        <authorList>
            <consortium name="WormBaseParasite"/>
        </authorList>
    </citation>
    <scope>IDENTIFICATION</scope>
</reference>
<accession>A0A3P8DBP3</accession>
<evidence type="ECO:0000313" key="1">
    <source>
        <dbReference type="EMBL" id="VDP48722.1"/>
    </source>
</evidence>
<dbReference type="SUPFAM" id="SSF56219">
    <property type="entry name" value="DNase I-like"/>
    <property type="match status" value="1"/>
</dbReference>
<dbReference type="InterPro" id="IPR036691">
    <property type="entry name" value="Endo/exonu/phosph_ase_sf"/>
</dbReference>
<gene>
    <name evidence="1" type="ORF">HPBE_LOCUS25037</name>
</gene>
<dbReference type="AlphaFoldDB" id="A0A183GQR7"/>
<dbReference type="EMBL" id="UZAH01037249">
    <property type="protein sequence ID" value="VDP48722.1"/>
    <property type="molecule type" value="Genomic_DNA"/>
</dbReference>
<evidence type="ECO:0000313" key="2">
    <source>
        <dbReference type="Proteomes" id="UP000050761"/>
    </source>
</evidence>
<organism evidence="2 3">
    <name type="scientific">Heligmosomoides polygyrus</name>
    <name type="common">Parasitic roundworm</name>
    <dbReference type="NCBI Taxonomy" id="6339"/>
    <lineage>
        <taxon>Eukaryota</taxon>
        <taxon>Metazoa</taxon>
        <taxon>Ecdysozoa</taxon>
        <taxon>Nematoda</taxon>
        <taxon>Chromadorea</taxon>
        <taxon>Rhabditida</taxon>
        <taxon>Rhabditina</taxon>
        <taxon>Rhabditomorpha</taxon>
        <taxon>Strongyloidea</taxon>
        <taxon>Heligmosomidae</taxon>
        <taxon>Heligmosomoides</taxon>
    </lineage>
</organism>
<dbReference type="WBParaSite" id="HPBE_0002503701-mRNA-1">
    <property type="protein sequence ID" value="HPBE_0002503701-mRNA-1"/>
    <property type="gene ID" value="HPBE_0002503701"/>
</dbReference>
<sequence length="204" mass="22310">MLGTLTGRSCELLEALKRKRVISVRCRRRGGLPQVKGRGFRAVLCESLTTTDDVGIIVSERFHDSIVSVERFDDGLMKIVVAAKERLYHFFSAHAPHAGCSDQAKDDFWSLLDEKAAGVPSNDVIVVAGGFNGQVGATKDGLSCHGGFGYRSPNAVDRDRCFVTDAKAVPYETVAPQHQPLICAFKITPSRLQQFERCGAARIK</sequence>
<dbReference type="Proteomes" id="UP000050761">
    <property type="component" value="Unassembled WGS sequence"/>
</dbReference>
<proteinExistence type="predicted"/>
<protein>
    <submittedName>
        <fullName evidence="3">Craniofacial development protein 2-like</fullName>
    </submittedName>
</protein>
<reference evidence="1 2" key="1">
    <citation type="submission" date="2018-11" db="EMBL/GenBank/DDBJ databases">
        <authorList>
            <consortium name="Pathogen Informatics"/>
        </authorList>
    </citation>
    <scope>NUCLEOTIDE SEQUENCE [LARGE SCALE GENOMIC DNA]</scope>
</reference>
<name>A0A183GQR7_HELPZ</name>